<reference evidence="3" key="2">
    <citation type="submission" date="2017-12" db="EMBL/GenBank/DDBJ databases">
        <title>Coralsnake Venomics: Analyses of Venom Gland Transcriptomes and Proteomes of Six Brazilian Taxa.</title>
        <authorList>
            <person name="Aird S.D."/>
            <person name="Jorge da Silva N."/>
            <person name="Qiu L."/>
            <person name="Villar-Briones A."/>
            <person name="Aparecida-Saddi V."/>
            <person name="Campos-Telles M.P."/>
            <person name="Grau M."/>
            <person name="Mikheyev A.S."/>
        </authorList>
    </citation>
    <scope>NUCLEOTIDE SEQUENCE</scope>
    <source>
        <tissue evidence="3">Venom_gland</tissue>
    </source>
</reference>
<feature type="compositionally biased region" description="Polar residues" evidence="1">
    <location>
        <begin position="133"/>
        <end position="146"/>
    </location>
</feature>
<protein>
    <submittedName>
        <fullName evidence="3">Uncharacterized protein</fullName>
    </submittedName>
</protein>
<feature type="signal peptide" evidence="2">
    <location>
        <begin position="1"/>
        <end position="22"/>
    </location>
</feature>
<name>A0A2H6N3T8_9SAUR</name>
<feature type="chain" id="PRO_5014167821" evidence="2">
    <location>
        <begin position="23"/>
        <end position="146"/>
    </location>
</feature>
<evidence type="ECO:0000256" key="2">
    <source>
        <dbReference type="SAM" id="SignalP"/>
    </source>
</evidence>
<evidence type="ECO:0000313" key="3">
    <source>
        <dbReference type="EMBL" id="LAA23874.1"/>
    </source>
</evidence>
<feature type="region of interest" description="Disordered" evidence="1">
    <location>
        <begin position="122"/>
        <end position="146"/>
    </location>
</feature>
<organism evidence="3">
    <name type="scientific">Micrurus carvalhoi</name>
    <dbReference type="NCBI Taxonomy" id="3147026"/>
    <lineage>
        <taxon>Eukaryota</taxon>
        <taxon>Metazoa</taxon>
        <taxon>Chordata</taxon>
        <taxon>Craniata</taxon>
        <taxon>Vertebrata</taxon>
        <taxon>Euteleostomi</taxon>
        <taxon>Lepidosauria</taxon>
        <taxon>Squamata</taxon>
        <taxon>Bifurcata</taxon>
        <taxon>Unidentata</taxon>
        <taxon>Episquamata</taxon>
        <taxon>Toxicofera</taxon>
        <taxon>Serpentes</taxon>
        <taxon>Colubroidea</taxon>
        <taxon>Elapidae</taxon>
        <taxon>Elapinae</taxon>
        <taxon>Micrurus</taxon>
    </lineage>
</organism>
<proteinExistence type="predicted"/>
<accession>A0A2H6N3T8</accession>
<evidence type="ECO:0000256" key="1">
    <source>
        <dbReference type="SAM" id="MobiDB-lite"/>
    </source>
</evidence>
<dbReference type="AlphaFoldDB" id="A0A2H6N3T8"/>
<keyword evidence="2" id="KW-0732">Signal</keyword>
<dbReference type="EMBL" id="IACI01045614">
    <property type="protein sequence ID" value="LAA23874.1"/>
    <property type="molecule type" value="Transcribed_RNA"/>
</dbReference>
<sequence length="146" mass="16897">MVQLWLLIVYLLLFVMMGDTLTCRNCMSLWALAPCLPLNSFCLTSKGVCGHVQVFGNMRLEKLMLTCLEDEQNKCGSYWEDPKTHFRYKLSCCSDNNLCNWKPFIRPWKYFKSPDNIIQEQENKNSRRILTTKKPTQNSAGSSATI</sequence>
<reference evidence="3" key="1">
    <citation type="submission" date="2017-07" db="EMBL/GenBank/DDBJ databases">
        <authorList>
            <person name="Mikheyev A."/>
            <person name="Grau M."/>
        </authorList>
    </citation>
    <scope>NUCLEOTIDE SEQUENCE</scope>
    <source>
        <tissue evidence="3">Venom_gland</tissue>
    </source>
</reference>